<accession>A0ABS0H3E2</accession>
<gene>
    <name evidence="1" type="ORF">I0C86_27410</name>
</gene>
<evidence type="ECO:0000313" key="2">
    <source>
        <dbReference type="Proteomes" id="UP000638560"/>
    </source>
</evidence>
<dbReference type="EMBL" id="JADPUN010000245">
    <property type="protein sequence ID" value="MBF9132654.1"/>
    <property type="molecule type" value="Genomic_DNA"/>
</dbReference>
<evidence type="ECO:0000313" key="1">
    <source>
        <dbReference type="EMBL" id="MBF9132654.1"/>
    </source>
</evidence>
<name>A0ABS0H3E2_9ACTN</name>
<organism evidence="1 2">
    <name type="scientific">Plantactinospora alkalitolerans</name>
    <dbReference type="NCBI Taxonomy" id="2789879"/>
    <lineage>
        <taxon>Bacteria</taxon>
        <taxon>Bacillati</taxon>
        <taxon>Actinomycetota</taxon>
        <taxon>Actinomycetes</taxon>
        <taxon>Micromonosporales</taxon>
        <taxon>Micromonosporaceae</taxon>
        <taxon>Plantactinospora</taxon>
    </lineage>
</organism>
<dbReference type="RefSeq" id="WP_196204181.1">
    <property type="nucleotide sequence ID" value="NZ_JADPUN010000245.1"/>
</dbReference>
<dbReference type="Proteomes" id="UP000638560">
    <property type="component" value="Unassembled WGS sequence"/>
</dbReference>
<sequence length="184" mass="19646">MMTSRSRLWVGLAAGVLLVGLAGCAGSKPAAPAELQDPCVLVTDEMLGRLAPGSKRESSFQKYGESSGSKQCAIDLNSETGPFSGDIAIKVEVTDFDSFDARWRADRCADVGAKPTSDGPGDHSCLVVRPWKDGEARVDGWAWVGDNYEVYVAYQLVEPQTFPTGAEQDMRDLLAAGVDSLPTD</sequence>
<reference evidence="1 2" key="1">
    <citation type="submission" date="2020-11" db="EMBL/GenBank/DDBJ databases">
        <title>A novel isolate from a Black sea contaminated sediment with potential to produce alkanes: Plantactinospora alkalitolerans sp. nov.</title>
        <authorList>
            <person name="Carro L."/>
            <person name="Veyisoglu A."/>
            <person name="Guven K."/>
            <person name="Schumann P."/>
            <person name="Klenk H.-P."/>
            <person name="Sahin N."/>
        </authorList>
    </citation>
    <scope>NUCLEOTIDE SEQUENCE [LARGE SCALE GENOMIC DNA]</scope>
    <source>
        <strain evidence="1 2">S1510</strain>
    </source>
</reference>
<evidence type="ECO:0008006" key="3">
    <source>
        <dbReference type="Google" id="ProtNLM"/>
    </source>
</evidence>
<comment type="caution">
    <text evidence="1">The sequence shown here is derived from an EMBL/GenBank/DDBJ whole genome shotgun (WGS) entry which is preliminary data.</text>
</comment>
<keyword evidence="2" id="KW-1185">Reference proteome</keyword>
<proteinExistence type="predicted"/>
<dbReference type="PROSITE" id="PS51257">
    <property type="entry name" value="PROKAR_LIPOPROTEIN"/>
    <property type="match status" value="1"/>
</dbReference>
<protein>
    <recommendedName>
        <fullName evidence="3">DUF3558 domain-containing protein</fullName>
    </recommendedName>
</protein>